<dbReference type="EMBL" id="REGN01001071">
    <property type="protein sequence ID" value="RNA37226.1"/>
    <property type="molecule type" value="Genomic_DNA"/>
</dbReference>
<name>A0A3M7SNB1_BRAPC</name>
<evidence type="ECO:0000313" key="1">
    <source>
        <dbReference type="EMBL" id="RNA37226.1"/>
    </source>
</evidence>
<accession>A0A3M7SNB1</accession>
<evidence type="ECO:0000313" key="2">
    <source>
        <dbReference type="Proteomes" id="UP000276133"/>
    </source>
</evidence>
<dbReference type="Proteomes" id="UP000276133">
    <property type="component" value="Unassembled WGS sequence"/>
</dbReference>
<dbReference type="AlphaFoldDB" id="A0A3M7SNB1"/>
<proteinExistence type="predicted"/>
<organism evidence="1 2">
    <name type="scientific">Brachionus plicatilis</name>
    <name type="common">Marine rotifer</name>
    <name type="synonym">Brachionus muelleri</name>
    <dbReference type="NCBI Taxonomy" id="10195"/>
    <lineage>
        <taxon>Eukaryota</taxon>
        <taxon>Metazoa</taxon>
        <taxon>Spiralia</taxon>
        <taxon>Gnathifera</taxon>
        <taxon>Rotifera</taxon>
        <taxon>Eurotatoria</taxon>
        <taxon>Monogononta</taxon>
        <taxon>Pseudotrocha</taxon>
        <taxon>Ploima</taxon>
        <taxon>Brachionidae</taxon>
        <taxon>Brachionus</taxon>
    </lineage>
</organism>
<keyword evidence="2" id="KW-1185">Reference proteome</keyword>
<sequence length="59" mass="7038">MKLFSIHELPEFDFILLCRITCLNFSQVIYELEFSGKIKWYNVNASGWHLEIDYQFGSC</sequence>
<reference evidence="1 2" key="1">
    <citation type="journal article" date="2018" name="Sci. Rep.">
        <title>Genomic signatures of local adaptation to the degree of environmental predictability in rotifers.</title>
        <authorList>
            <person name="Franch-Gras L."/>
            <person name="Hahn C."/>
            <person name="Garcia-Roger E.M."/>
            <person name="Carmona M.J."/>
            <person name="Serra M."/>
            <person name="Gomez A."/>
        </authorList>
    </citation>
    <scope>NUCLEOTIDE SEQUENCE [LARGE SCALE GENOMIC DNA]</scope>
    <source>
        <strain evidence="1">HYR1</strain>
    </source>
</reference>
<comment type="caution">
    <text evidence="1">The sequence shown here is derived from an EMBL/GenBank/DDBJ whole genome shotgun (WGS) entry which is preliminary data.</text>
</comment>
<gene>
    <name evidence="1" type="ORF">BpHYR1_043581</name>
</gene>
<protein>
    <submittedName>
        <fullName evidence="1">Uncharacterized protein</fullName>
    </submittedName>
</protein>